<evidence type="ECO:0000313" key="1">
    <source>
        <dbReference type="EMBL" id="MCP2346051.1"/>
    </source>
</evidence>
<dbReference type="EMBL" id="JAMZEC010000001">
    <property type="protein sequence ID" value="MCP2346051.1"/>
    <property type="molecule type" value="Genomic_DNA"/>
</dbReference>
<proteinExistence type="predicted"/>
<accession>A0ABT1JWA7</accession>
<evidence type="ECO:0000313" key="2">
    <source>
        <dbReference type="Proteomes" id="UP001320766"/>
    </source>
</evidence>
<organism evidence="1 2">
    <name type="scientific">Nonomuraea roseoviolacea subsp. carminata</name>
    <dbReference type="NCBI Taxonomy" id="160689"/>
    <lineage>
        <taxon>Bacteria</taxon>
        <taxon>Bacillati</taxon>
        <taxon>Actinomycetota</taxon>
        <taxon>Actinomycetes</taxon>
        <taxon>Streptosporangiales</taxon>
        <taxon>Streptosporangiaceae</taxon>
        <taxon>Nonomuraea</taxon>
    </lineage>
</organism>
<name>A0ABT1JWA7_9ACTN</name>
<reference evidence="1 2" key="1">
    <citation type="submission" date="2022-06" db="EMBL/GenBank/DDBJ databases">
        <title>Sequencing the genomes of 1000 actinobacteria strains.</title>
        <authorList>
            <person name="Klenk H.-P."/>
        </authorList>
    </citation>
    <scope>NUCLEOTIDE SEQUENCE [LARGE SCALE GENOMIC DNA]</scope>
    <source>
        <strain evidence="1 2">DSM 44170</strain>
    </source>
</reference>
<protein>
    <recommendedName>
        <fullName evidence="3">Restriction alleviation protein, Lar family</fullName>
    </recommendedName>
</protein>
<gene>
    <name evidence="1" type="ORF">HD595_002173</name>
</gene>
<dbReference type="RefSeq" id="WP_253768115.1">
    <property type="nucleotide sequence ID" value="NZ_BAAAVE010000028.1"/>
</dbReference>
<dbReference type="InterPro" id="IPR046267">
    <property type="entry name" value="DUF6300"/>
</dbReference>
<keyword evidence="2" id="KW-1185">Reference proteome</keyword>
<dbReference type="Proteomes" id="UP001320766">
    <property type="component" value="Unassembled WGS sequence"/>
</dbReference>
<sequence>MTARRRIDLAVSDEPPTCPRCAGRGLALVRVPYGWTNAAGVPVRSRTGIVLCERCDADTPHAAPLITWFHVHGRVRDDTGAEFARVLRAWAEHAEVPPLDERALEDEIALWGRGAL</sequence>
<evidence type="ECO:0008006" key="3">
    <source>
        <dbReference type="Google" id="ProtNLM"/>
    </source>
</evidence>
<dbReference type="Pfam" id="PF19817">
    <property type="entry name" value="DUF6300"/>
    <property type="match status" value="1"/>
</dbReference>
<comment type="caution">
    <text evidence="1">The sequence shown here is derived from an EMBL/GenBank/DDBJ whole genome shotgun (WGS) entry which is preliminary data.</text>
</comment>